<keyword evidence="1" id="KW-0175">Coiled coil</keyword>
<proteinExistence type="predicted"/>
<feature type="non-terminal residue" evidence="2">
    <location>
        <position position="1"/>
    </location>
</feature>
<accession>A0ABR3EIK9</accession>
<protein>
    <submittedName>
        <fullName evidence="2">Uncharacterized protein</fullName>
    </submittedName>
</protein>
<name>A0ABR3EIK9_9AGAR</name>
<comment type="caution">
    <text evidence="2">The sequence shown here is derived from an EMBL/GenBank/DDBJ whole genome shotgun (WGS) entry which is preliminary data.</text>
</comment>
<feature type="coiled-coil region" evidence="1">
    <location>
        <begin position="40"/>
        <end position="67"/>
    </location>
</feature>
<dbReference type="Proteomes" id="UP001465976">
    <property type="component" value="Unassembled WGS sequence"/>
</dbReference>
<sequence>LTTPQNASSVQPIAPGFSFSDGLGLNSLGLREMMRATQPNVSVHVELERLQHEVKRVTEENTFLRGQVVGMKYMSQLN</sequence>
<keyword evidence="3" id="KW-1185">Reference proteome</keyword>
<evidence type="ECO:0000313" key="3">
    <source>
        <dbReference type="Proteomes" id="UP001465976"/>
    </source>
</evidence>
<reference evidence="2 3" key="1">
    <citation type="submission" date="2024-02" db="EMBL/GenBank/DDBJ databases">
        <title>A draft genome for the cacao thread blight pathogen Marasmius crinis-equi.</title>
        <authorList>
            <person name="Cohen S.P."/>
            <person name="Baruah I.K."/>
            <person name="Amoako-Attah I."/>
            <person name="Bukari Y."/>
            <person name="Meinhardt L.W."/>
            <person name="Bailey B.A."/>
        </authorList>
    </citation>
    <scope>NUCLEOTIDE SEQUENCE [LARGE SCALE GENOMIC DNA]</scope>
    <source>
        <strain evidence="2 3">GH-76</strain>
    </source>
</reference>
<dbReference type="EMBL" id="JBAHYK010004688">
    <property type="protein sequence ID" value="KAL0562714.1"/>
    <property type="molecule type" value="Genomic_DNA"/>
</dbReference>
<organism evidence="2 3">
    <name type="scientific">Marasmius crinis-equi</name>
    <dbReference type="NCBI Taxonomy" id="585013"/>
    <lineage>
        <taxon>Eukaryota</taxon>
        <taxon>Fungi</taxon>
        <taxon>Dikarya</taxon>
        <taxon>Basidiomycota</taxon>
        <taxon>Agaricomycotina</taxon>
        <taxon>Agaricomycetes</taxon>
        <taxon>Agaricomycetidae</taxon>
        <taxon>Agaricales</taxon>
        <taxon>Marasmiineae</taxon>
        <taxon>Marasmiaceae</taxon>
        <taxon>Marasmius</taxon>
    </lineage>
</organism>
<gene>
    <name evidence="2" type="ORF">V5O48_019367</name>
</gene>
<evidence type="ECO:0000256" key="1">
    <source>
        <dbReference type="SAM" id="Coils"/>
    </source>
</evidence>
<evidence type="ECO:0000313" key="2">
    <source>
        <dbReference type="EMBL" id="KAL0562714.1"/>
    </source>
</evidence>